<dbReference type="Pfam" id="PF05402">
    <property type="entry name" value="PqqD"/>
    <property type="match status" value="1"/>
</dbReference>
<sequence>MTDDISQNALFRPADKVVACDLGDGKALLNLTTNRYFRLNESGKVAWAAIEQGATRDDIVNKIMERFEVDVDRCVADVIAILNAFSKAGLVEIEVREVR</sequence>
<gene>
    <name evidence="1" type="ORF">FG486_06140</name>
</gene>
<dbReference type="Gene3D" id="1.10.10.1150">
    <property type="entry name" value="Coenzyme PQQ synthesis protein D (PqqD)"/>
    <property type="match status" value="1"/>
</dbReference>
<dbReference type="EMBL" id="VDES01000002">
    <property type="protein sequence ID" value="MBA1373912.1"/>
    <property type="molecule type" value="Genomic_DNA"/>
</dbReference>
<protein>
    <submittedName>
        <fullName evidence="1">PqqD family protein</fullName>
    </submittedName>
</protein>
<proteinExistence type="predicted"/>
<dbReference type="RefSeq" id="WP_181266922.1">
    <property type="nucleotide sequence ID" value="NZ_BAAAGB010000001.1"/>
</dbReference>
<accession>A0A7V8U7Y8</accession>
<dbReference type="InterPro" id="IPR008792">
    <property type="entry name" value="PQQD"/>
</dbReference>
<dbReference type="AlphaFoldDB" id="A0A7V8U7Y8"/>
<comment type="caution">
    <text evidence="1">The sequence shown here is derived from an EMBL/GenBank/DDBJ whole genome shotgun (WGS) entry which is preliminary data.</text>
</comment>
<dbReference type="InterPro" id="IPR041881">
    <property type="entry name" value="PqqD_sf"/>
</dbReference>
<keyword evidence="2" id="KW-1185">Reference proteome</keyword>
<name>A0A7V8U7Y8_9SPHN</name>
<evidence type="ECO:0000313" key="2">
    <source>
        <dbReference type="Proteomes" id="UP000589292"/>
    </source>
</evidence>
<evidence type="ECO:0000313" key="1">
    <source>
        <dbReference type="EMBL" id="MBA1373912.1"/>
    </source>
</evidence>
<dbReference type="Proteomes" id="UP000589292">
    <property type="component" value="Unassembled WGS sequence"/>
</dbReference>
<organism evidence="1 2">
    <name type="scientific">Sphingomonas ursincola</name>
    <dbReference type="NCBI Taxonomy" id="56361"/>
    <lineage>
        <taxon>Bacteria</taxon>
        <taxon>Pseudomonadati</taxon>
        <taxon>Pseudomonadota</taxon>
        <taxon>Alphaproteobacteria</taxon>
        <taxon>Sphingomonadales</taxon>
        <taxon>Sphingomonadaceae</taxon>
        <taxon>Sphingomonas</taxon>
    </lineage>
</organism>
<reference evidence="1 2" key="1">
    <citation type="journal article" date="1994" name="Int. J. Syst. Bacteriol.">
        <title>Phylogenetic positions of novel aerobic, bacteriochlorophyll a-containing bacteria and description of Roseococcus thiosulfatophilus gen. nov., sp. nov., Erythromicrobium ramosum gen. nov., sp. nov., and Erythrobacter litoralis sp. nov.</title>
        <authorList>
            <person name="Yurkov V."/>
            <person name="Stackebrandt E."/>
            <person name="Holmes A."/>
            <person name="Fuerst J.A."/>
            <person name="Hugenholtz P."/>
            <person name="Golecki J."/>
            <person name="Gad'on N."/>
            <person name="Gorlenko V.M."/>
            <person name="Kompantseva E.I."/>
            <person name="Drews G."/>
        </authorList>
    </citation>
    <scope>NUCLEOTIDE SEQUENCE [LARGE SCALE GENOMIC DNA]</scope>
    <source>
        <strain evidence="1 2">KR-99</strain>
    </source>
</reference>